<sequence length="293" mass="34099">MIIGKNLTKIFYHGYIRKTKIVAVNNVSLKINENETVCLIGESGSGKSTLGHLLLRLIKPDKGDIYFYNSNITKMKEKEIRKIRKYLQLIPQHPDLSLNPRWKIKKSLLEPLILNKIENKDEVLRRVLYDVGIKEELLDRYPHEVSGGELQRVIIARAISLKPKFIVCDEPTSMLDISTQASILNLLKKIKEEYKLSYLFITHDLDVAKIMGDKFLVMYRGEIIEENDNLEKPLHPYTEMLLNRKRLLENNGNVNNGCKFFYHCPYAEEICFKEEPPTVEVNGKKVKCFKYLK</sequence>
<accession>N6VT41</accession>
<keyword evidence="2" id="KW-0813">Transport</keyword>
<evidence type="ECO:0000256" key="1">
    <source>
        <dbReference type="ARBA" id="ARBA00005417"/>
    </source>
</evidence>
<dbReference type="Proteomes" id="UP000053695">
    <property type="component" value="Unassembled WGS sequence"/>
</dbReference>
<name>N6VT41_9EURY</name>
<keyword evidence="4" id="KW-0067">ATP-binding</keyword>
<dbReference type="CDD" id="cd03257">
    <property type="entry name" value="ABC_NikE_OppD_transporters"/>
    <property type="match status" value="1"/>
</dbReference>
<dbReference type="InterPro" id="IPR050319">
    <property type="entry name" value="ABC_transp_ATP-bind"/>
</dbReference>
<organism evidence="6 7">
    <name type="scientific">Methanocaldococcus villosus KIN24-T80</name>
    <dbReference type="NCBI Taxonomy" id="1069083"/>
    <lineage>
        <taxon>Archaea</taxon>
        <taxon>Methanobacteriati</taxon>
        <taxon>Methanobacteriota</taxon>
        <taxon>Methanomada group</taxon>
        <taxon>Methanococci</taxon>
        <taxon>Methanococcales</taxon>
        <taxon>Methanocaldococcaceae</taxon>
        <taxon>Methanocaldococcus</taxon>
    </lineage>
</organism>
<protein>
    <submittedName>
        <fullName evidence="6">Nickel-transporting ATPase</fullName>
    </submittedName>
</protein>
<dbReference type="AlphaFoldDB" id="N6VT41"/>
<gene>
    <name evidence="6" type="ORF">J422_02744</name>
</gene>
<dbReference type="InterPro" id="IPR027417">
    <property type="entry name" value="P-loop_NTPase"/>
</dbReference>
<evidence type="ECO:0000256" key="4">
    <source>
        <dbReference type="ARBA" id="ARBA00022840"/>
    </source>
</evidence>
<dbReference type="GO" id="GO:0055085">
    <property type="term" value="P:transmembrane transport"/>
    <property type="evidence" value="ECO:0007669"/>
    <property type="project" value="UniProtKB-ARBA"/>
</dbReference>
<reference evidence="6 7" key="1">
    <citation type="journal article" date="2013" name="Genome Announc.">
        <title>Draft Genome Sequence of a Highly Flagellated, Fast-Swimming Archaeon, Methanocaldococcus villosus Strain KIN24-T80 (DSM 22612).</title>
        <authorList>
            <person name="Thennarasu S."/>
            <person name="Polireddy D."/>
            <person name="Antony A."/>
            <person name="Yada M.R."/>
            <person name="Algarawi S."/>
            <person name="Sivakumar N."/>
        </authorList>
    </citation>
    <scope>NUCLEOTIDE SEQUENCE [LARGE SCALE GENOMIC DNA]</scope>
    <source>
        <strain evidence="6 7">KIN24-T80</strain>
    </source>
</reference>
<dbReference type="STRING" id="1069083.GCA_000371805_00100"/>
<evidence type="ECO:0000256" key="2">
    <source>
        <dbReference type="ARBA" id="ARBA00022448"/>
    </source>
</evidence>
<dbReference type="PROSITE" id="PS00211">
    <property type="entry name" value="ABC_TRANSPORTER_1"/>
    <property type="match status" value="1"/>
</dbReference>
<dbReference type="OrthoDB" id="18209at2157"/>
<dbReference type="PROSITE" id="PS50893">
    <property type="entry name" value="ABC_TRANSPORTER_2"/>
    <property type="match status" value="1"/>
</dbReference>
<keyword evidence="3" id="KW-0547">Nucleotide-binding</keyword>
<dbReference type="InterPro" id="IPR003439">
    <property type="entry name" value="ABC_transporter-like_ATP-bd"/>
</dbReference>
<feature type="domain" description="ABC transporter" evidence="5">
    <location>
        <begin position="2"/>
        <end position="245"/>
    </location>
</feature>
<evidence type="ECO:0000313" key="6">
    <source>
        <dbReference type="EMBL" id="ENN96361.1"/>
    </source>
</evidence>
<proteinExistence type="inferred from homology"/>
<keyword evidence="7" id="KW-1185">Reference proteome</keyword>
<dbReference type="InterPro" id="IPR017871">
    <property type="entry name" value="ABC_transporter-like_CS"/>
</dbReference>
<comment type="similarity">
    <text evidence="1">Belongs to the ABC transporter superfamily.</text>
</comment>
<dbReference type="PANTHER" id="PTHR43776">
    <property type="entry name" value="TRANSPORT ATP-BINDING PROTEIN"/>
    <property type="match status" value="1"/>
</dbReference>
<evidence type="ECO:0000259" key="5">
    <source>
        <dbReference type="PROSITE" id="PS50893"/>
    </source>
</evidence>
<dbReference type="Pfam" id="PF00005">
    <property type="entry name" value="ABC_tran"/>
    <property type="match status" value="1"/>
</dbReference>
<dbReference type="PATRIC" id="fig|1069083.5.peg.538"/>
<dbReference type="SUPFAM" id="SSF52540">
    <property type="entry name" value="P-loop containing nucleoside triphosphate hydrolases"/>
    <property type="match status" value="1"/>
</dbReference>
<dbReference type="GO" id="GO:0005524">
    <property type="term" value="F:ATP binding"/>
    <property type="evidence" value="ECO:0007669"/>
    <property type="project" value="UniProtKB-KW"/>
</dbReference>
<dbReference type="RefSeq" id="WP_004590602.1">
    <property type="nucleotide sequence ID" value="NZ_APMM01000017.1"/>
</dbReference>
<dbReference type="Gene3D" id="3.40.50.300">
    <property type="entry name" value="P-loop containing nucleotide triphosphate hydrolases"/>
    <property type="match status" value="1"/>
</dbReference>
<comment type="caution">
    <text evidence="6">The sequence shown here is derived from an EMBL/GenBank/DDBJ whole genome shotgun (WGS) entry which is preliminary data.</text>
</comment>
<evidence type="ECO:0000256" key="3">
    <source>
        <dbReference type="ARBA" id="ARBA00022741"/>
    </source>
</evidence>
<dbReference type="SMART" id="SM00382">
    <property type="entry name" value="AAA"/>
    <property type="match status" value="1"/>
</dbReference>
<dbReference type="GO" id="GO:0016887">
    <property type="term" value="F:ATP hydrolysis activity"/>
    <property type="evidence" value="ECO:0007669"/>
    <property type="project" value="InterPro"/>
</dbReference>
<dbReference type="EMBL" id="APMM01000017">
    <property type="protein sequence ID" value="ENN96361.1"/>
    <property type="molecule type" value="Genomic_DNA"/>
</dbReference>
<evidence type="ECO:0000313" key="7">
    <source>
        <dbReference type="Proteomes" id="UP000053695"/>
    </source>
</evidence>
<dbReference type="InterPro" id="IPR003593">
    <property type="entry name" value="AAA+_ATPase"/>
</dbReference>
<dbReference type="PANTHER" id="PTHR43776:SF7">
    <property type="entry name" value="D,D-DIPEPTIDE TRANSPORT ATP-BINDING PROTEIN DDPF-RELATED"/>
    <property type="match status" value="1"/>
</dbReference>